<dbReference type="SMART" id="SM00028">
    <property type="entry name" value="TPR"/>
    <property type="match status" value="5"/>
</dbReference>
<reference evidence="6" key="1">
    <citation type="journal article" date="2023" name="Commun. Biol.">
        <title>Genome analysis of Parmales, the sister group of diatoms, reveals the evolutionary specialization of diatoms from phago-mixotrophs to photoautotrophs.</title>
        <authorList>
            <person name="Ban H."/>
            <person name="Sato S."/>
            <person name="Yoshikawa S."/>
            <person name="Yamada K."/>
            <person name="Nakamura Y."/>
            <person name="Ichinomiya M."/>
            <person name="Sato N."/>
            <person name="Blanc-Mathieu R."/>
            <person name="Endo H."/>
            <person name="Kuwata A."/>
            <person name="Ogata H."/>
        </authorList>
    </citation>
    <scope>NUCLEOTIDE SEQUENCE [LARGE SCALE GENOMIC DNA]</scope>
    <source>
        <strain evidence="6">NIES 3699</strain>
    </source>
</reference>
<feature type="compositionally biased region" description="Acidic residues" evidence="4">
    <location>
        <begin position="288"/>
        <end position="300"/>
    </location>
</feature>
<dbReference type="InterPro" id="IPR019734">
    <property type="entry name" value="TPR_rpt"/>
</dbReference>
<dbReference type="PANTHER" id="PTHR44858:SF1">
    <property type="entry name" value="UDP-N-ACETYLGLUCOSAMINE--PEPTIDE N-ACETYLGLUCOSAMINYLTRANSFERASE SPINDLY-RELATED"/>
    <property type="match status" value="1"/>
</dbReference>
<sequence>MSSDEANGEDGLPLPQKLDPGTKQIVDIRLEIARRQAGAERKCEEGNNFFDIGNFEEALEAYNAALQMAPNHLESRGNRANVKIALGDYAGCIDDTNKVVDLSLRRGIGIGAGLGSDQERFNLSIIYYTQAEAYFNLKSYYESLRDVDNSLALRPDFVEALCCRGATHNALGNFTVALSDLDSCLKLRANYAMALRQRGICLCCLKKFAASARDLRKAVKMDANDEAAVKWLDKATRELKLEEDAADLIASGLILESSAEVASITEAGKKKKKKRKKKKKVAKRTEVEVEDVELEAEPKEEEVRTPAPEENGEEEEEEEEEAKILREETYDSYDNFSFNFLHDKNAMQANRADNWENDSVSSASTGVNKSLEHDLFSIEVAAMVDTVLAVGTASVLGRQQVSEQMCLAVALQMQRQTKIGLLRALREQYIEDNMRNVFQQIQVEALVDTAIAVGTASVLGKLSGKKEVVSEQMVLAAANQMENQVKNGLIIMKERLILDNVRHVFKNVPAQVVATGRRFSWGRAAQLGLGSGSTGQQQLDSVRKKVREAERDLEVDEM</sequence>
<dbReference type="EMBL" id="BRXX01000458">
    <property type="protein sequence ID" value="GMI13139.1"/>
    <property type="molecule type" value="Genomic_DNA"/>
</dbReference>
<keyword evidence="1" id="KW-0677">Repeat</keyword>
<keyword evidence="2 3" id="KW-0802">TPR repeat</keyword>
<comment type="caution">
    <text evidence="5">The sequence shown here is derived from an EMBL/GenBank/DDBJ whole genome shotgun (WGS) entry which is preliminary data.</text>
</comment>
<dbReference type="InterPro" id="IPR011990">
    <property type="entry name" value="TPR-like_helical_dom_sf"/>
</dbReference>
<dbReference type="PANTHER" id="PTHR44858">
    <property type="entry name" value="TETRATRICOPEPTIDE REPEAT PROTEIN 6"/>
    <property type="match status" value="1"/>
</dbReference>
<name>A0A9W7FJE4_9STRA</name>
<dbReference type="PROSITE" id="PS50005">
    <property type="entry name" value="TPR"/>
    <property type="match status" value="1"/>
</dbReference>
<feature type="region of interest" description="Disordered" evidence="4">
    <location>
        <begin position="287"/>
        <end position="323"/>
    </location>
</feature>
<feature type="region of interest" description="Disordered" evidence="4">
    <location>
        <begin position="1"/>
        <end position="20"/>
    </location>
</feature>
<dbReference type="Gene3D" id="1.25.40.10">
    <property type="entry name" value="Tetratricopeptide repeat domain"/>
    <property type="match status" value="2"/>
</dbReference>
<dbReference type="SUPFAM" id="SSF48452">
    <property type="entry name" value="TPR-like"/>
    <property type="match status" value="2"/>
</dbReference>
<evidence type="ECO:0000313" key="6">
    <source>
        <dbReference type="Proteomes" id="UP001165160"/>
    </source>
</evidence>
<organism evidence="5 6">
    <name type="scientific">Triparma verrucosa</name>
    <dbReference type="NCBI Taxonomy" id="1606542"/>
    <lineage>
        <taxon>Eukaryota</taxon>
        <taxon>Sar</taxon>
        <taxon>Stramenopiles</taxon>
        <taxon>Ochrophyta</taxon>
        <taxon>Bolidophyceae</taxon>
        <taxon>Parmales</taxon>
        <taxon>Triparmaceae</taxon>
        <taxon>Triparma</taxon>
    </lineage>
</organism>
<dbReference type="AlphaFoldDB" id="A0A9W7FJE4"/>
<dbReference type="InterPro" id="IPR013105">
    <property type="entry name" value="TPR_2"/>
</dbReference>
<keyword evidence="6" id="KW-1185">Reference proteome</keyword>
<proteinExistence type="predicted"/>
<evidence type="ECO:0000256" key="1">
    <source>
        <dbReference type="ARBA" id="ARBA00022737"/>
    </source>
</evidence>
<feature type="compositionally biased region" description="Acidic residues" evidence="4">
    <location>
        <begin position="310"/>
        <end position="321"/>
    </location>
</feature>
<feature type="repeat" description="TPR" evidence="3">
    <location>
        <begin position="39"/>
        <end position="72"/>
    </location>
</feature>
<evidence type="ECO:0000256" key="3">
    <source>
        <dbReference type="PROSITE-ProRule" id="PRU00339"/>
    </source>
</evidence>
<gene>
    <name evidence="5" type="ORF">TrVE_jg2585</name>
</gene>
<evidence type="ECO:0000313" key="5">
    <source>
        <dbReference type="EMBL" id="GMI13139.1"/>
    </source>
</evidence>
<dbReference type="Pfam" id="PF07719">
    <property type="entry name" value="TPR_2"/>
    <property type="match status" value="1"/>
</dbReference>
<protein>
    <submittedName>
        <fullName evidence="5">Uncharacterized protein</fullName>
    </submittedName>
</protein>
<dbReference type="Proteomes" id="UP001165160">
    <property type="component" value="Unassembled WGS sequence"/>
</dbReference>
<dbReference type="InterPro" id="IPR050498">
    <property type="entry name" value="Ycf3"/>
</dbReference>
<accession>A0A9W7FJE4</accession>
<evidence type="ECO:0000256" key="4">
    <source>
        <dbReference type="SAM" id="MobiDB-lite"/>
    </source>
</evidence>
<evidence type="ECO:0000256" key="2">
    <source>
        <dbReference type="ARBA" id="ARBA00022803"/>
    </source>
</evidence>